<evidence type="ECO:0000313" key="5">
    <source>
        <dbReference type="Proteomes" id="UP001600064"/>
    </source>
</evidence>
<dbReference type="SUPFAM" id="SSF57701">
    <property type="entry name" value="Zn2/Cys6 DNA-binding domain"/>
    <property type="match status" value="1"/>
</dbReference>
<sequence length="667" mass="71773">MEGHPNNMFPSVDSFTDPSTPFLPVPGAPDGGGEGGSEDLMGNDVSDAVMPPVDVDYSSYLFLQPAVAGDSLDLNPDLNLDLYLGYLSYSGGGGGGGGGGTSPETGSVASLSSVPSQQQQPFSALPRPPPPPVSAETAPAEPAAPRSGPPLSLAQTTMRLRPLVPAGTPRTVTWGQGGWDLPPSSSSSTLSSLQLAALQAAAAAAAAKPRLERRGHTKSRRGCFNCKRRRIKCQETRPACAHCVKQGLRCEYPTMPTIVHQPQNQMPLFSLQDMRLLQNFLLNCYPHHPIGSEDIWLHEIPCLAERHEFLMHAILGYSASELMQTDPSLAEAALSHRLKAIRAIKKALGAPAPSAAGSVPSSNRSTADSSSSNDSDKNTSKKKRPQHTPSSRSPPSPPAGLTSPPSPSPLPAIPPLPTGTSDPLFEEGNALIATCFALTYQSVLLADGMAEFMTFVRGVVLVAIQMYIRNAKILFGPLMAHDRQREVLRPFMEALPLVDAEWAARAQSGVARLAALVEEGGREVERKYWERLRDLAEGLSVSSWQAYSSLTDLYGWWILLTHDEFRRLVDPDNQVALVLGAHWNALEQVMATICETELKGAAKLPEGRNTQKKSGGSPGGGAGASTNTGWLKHNIRLVNDEHRPYMAFPIWVQEQLDRDRGFFGRTL</sequence>
<dbReference type="EMBL" id="JAZGUE010000006">
    <property type="protein sequence ID" value="KAL2265666.1"/>
    <property type="molecule type" value="Genomic_DNA"/>
</dbReference>
<evidence type="ECO:0000313" key="4">
    <source>
        <dbReference type="EMBL" id="KAL2265666.1"/>
    </source>
</evidence>
<evidence type="ECO:0000259" key="3">
    <source>
        <dbReference type="PROSITE" id="PS50048"/>
    </source>
</evidence>
<keyword evidence="5" id="KW-1185">Reference proteome</keyword>
<feature type="region of interest" description="Disordered" evidence="2">
    <location>
        <begin position="94"/>
        <end position="152"/>
    </location>
</feature>
<organism evidence="4 5">
    <name type="scientific">Remersonia thermophila</name>
    <dbReference type="NCBI Taxonomy" id="72144"/>
    <lineage>
        <taxon>Eukaryota</taxon>
        <taxon>Fungi</taxon>
        <taxon>Dikarya</taxon>
        <taxon>Ascomycota</taxon>
        <taxon>Pezizomycotina</taxon>
        <taxon>Sordariomycetes</taxon>
        <taxon>Sordariomycetidae</taxon>
        <taxon>Sordariales</taxon>
        <taxon>Sordariales incertae sedis</taxon>
        <taxon>Remersonia</taxon>
    </lineage>
</organism>
<feature type="compositionally biased region" description="Pro residues" evidence="2">
    <location>
        <begin position="392"/>
        <end position="417"/>
    </location>
</feature>
<name>A0ABR4D5M5_9PEZI</name>
<keyword evidence="1" id="KW-0539">Nucleus</keyword>
<feature type="domain" description="Zn(2)-C6 fungal-type" evidence="3">
    <location>
        <begin position="222"/>
        <end position="252"/>
    </location>
</feature>
<comment type="caution">
    <text evidence="4">The sequence shown here is derived from an EMBL/GenBank/DDBJ whole genome shotgun (WGS) entry which is preliminary data.</text>
</comment>
<dbReference type="PRINTS" id="PR00755">
    <property type="entry name" value="AFLATOXINBRP"/>
</dbReference>
<dbReference type="Proteomes" id="UP001600064">
    <property type="component" value="Unassembled WGS sequence"/>
</dbReference>
<dbReference type="InterPro" id="IPR036864">
    <property type="entry name" value="Zn2-C6_fun-type_DNA-bd_sf"/>
</dbReference>
<dbReference type="GeneID" id="98128157"/>
<dbReference type="PROSITE" id="PS50048">
    <property type="entry name" value="ZN2_CY6_FUNGAL_2"/>
    <property type="match status" value="1"/>
</dbReference>
<dbReference type="PANTHER" id="PTHR47784">
    <property type="entry name" value="STEROL UPTAKE CONTROL PROTEIN 2"/>
    <property type="match status" value="1"/>
</dbReference>
<protein>
    <recommendedName>
        <fullName evidence="3">Zn(2)-C6 fungal-type domain-containing protein</fullName>
    </recommendedName>
</protein>
<feature type="compositionally biased region" description="Low complexity" evidence="2">
    <location>
        <begin position="107"/>
        <end position="125"/>
    </location>
</feature>
<gene>
    <name evidence="4" type="ORF">VTJ83DRAFT_6766</name>
</gene>
<evidence type="ECO:0000256" key="1">
    <source>
        <dbReference type="ARBA" id="ARBA00023242"/>
    </source>
</evidence>
<dbReference type="Pfam" id="PF00172">
    <property type="entry name" value="Zn_clus"/>
    <property type="match status" value="1"/>
</dbReference>
<feature type="region of interest" description="Disordered" evidence="2">
    <location>
        <begin position="351"/>
        <end position="421"/>
    </location>
</feature>
<dbReference type="InterPro" id="IPR053157">
    <property type="entry name" value="Sterol_Uptake_Regulator"/>
</dbReference>
<evidence type="ECO:0000256" key="2">
    <source>
        <dbReference type="SAM" id="MobiDB-lite"/>
    </source>
</evidence>
<feature type="region of interest" description="Disordered" evidence="2">
    <location>
        <begin position="604"/>
        <end position="627"/>
    </location>
</feature>
<dbReference type="PANTHER" id="PTHR47784:SF7">
    <property type="entry name" value="ZN(II)2CYS6 TRANSCRIPTION FACTOR (EUROFUNG)"/>
    <property type="match status" value="1"/>
</dbReference>
<dbReference type="Gene3D" id="4.10.240.10">
    <property type="entry name" value="Zn(2)-C6 fungal-type DNA-binding domain"/>
    <property type="match status" value="1"/>
</dbReference>
<dbReference type="RefSeq" id="XP_070864393.1">
    <property type="nucleotide sequence ID" value="XM_071013513.1"/>
</dbReference>
<feature type="compositionally biased region" description="Low complexity" evidence="2">
    <location>
        <begin position="134"/>
        <end position="145"/>
    </location>
</feature>
<dbReference type="InterPro" id="IPR001138">
    <property type="entry name" value="Zn2Cys6_DnaBD"/>
</dbReference>
<dbReference type="SMART" id="SM00066">
    <property type="entry name" value="GAL4"/>
    <property type="match status" value="1"/>
</dbReference>
<reference evidence="4 5" key="1">
    <citation type="journal article" date="2024" name="Commun. Biol.">
        <title>Comparative genomic analysis of thermophilic fungi reveals convergent evolutionary adaptations and gene losses.</title>
        <authorList>
            <person name="Steindorff A.S."/>
            <person name="Aguilar-Pontes M.V."/>
            <person name="Robinson A.J."/>
            <person name="Andreopoulos B."/>
            <person name="LaButti K."/>
            <person name="Kuo A."/>
            <person name="Mondo S."/>
            <person name="Riley R."/>
            <person name="Otillar R."/>
            <person name="Haridas S."/>
            <person name="Lipzen A."/>
            <person name="Grimwood J."/>
            <person name="Schmutz J."/>
            <person name="Clum A."/>
            <person name="Reid I.D."/>
            <person name="Moisan M.C."/>
            <person name="Butler G."/>
            <person name="Nguyen T.T.M."/>
            <person name="Dewar K."/>
            <person name="Conant G."/>
            <person name="Drula E."/>
            <person name="Henrissat B."/>
            <person name="Hansel C."/>
            <person name="Singer S."/>
            <person name="Hutchinson M.I."/>
            <person name="de Vries R.P."/>
            <person name="Natvig D.O."/>
            <person name="Powell A.J."/>
            <person name="Tsang A."/>
            <person name="Grigoriev I.V."/>
        </authorList>
    </citation>
    <scope>NUCLEOTIDE SEQUENCE [LARGE SCALE GENOMIC DNA]</scope>
    <source>
        <strain evidence="4 5">ATCC 22073</strain>
    </source>
</reference>
<accession>A0ABR4D5M5</accession>
<dbReference type="PROSITE" id="PS00463">
    <property type="entry name" value="ZN2_CY6_FUNGAL_1"/>
    <property type="match status" value="1"/>
</dbReference>
<feature type="region of interest" description="Disordered" evidence="2">
    <location>
        <begin position="1"/>
        <end position="47"/>
    </location>
</feature>
<dbReference type="CDD" id="cd00067">
    <property type="entry name" value="GAL4"/>
    <property type="match status" value="1"/>
</dbReference>
<feature type="compositionally biased region" description="Low complexity" evidence="2">
    <location>
        <begin position="351"/>
        <end position="373"/>
    </location>
</feature>
<proteinExistence type="predicted"/>